<evidence type="ECO:0000256" key="1">
    <source>
        <dbReference type="ARBA" id="ARBA00022898"/>
    </source>
</evidence>
<dbReference type="RefSeq" id="WP_204701694.1">
    <property type="nucleotide sequence ID" value="NZ_JAFBDQ010000008.1"/>
</dbReference>
<sequence>MSQIPFMDLSDCYNQVYDEIMEKIGHLIDNTRFIGGEEVNKFEEEFAEYCNTEYCIGCGNGTDALVLALRALEIGQGDKVITVPNTFIATAEAVTNVGAKVDFVDVEEDTYTMDPEKLQNYLKNQDSTDNIKAIIPVHLYGQMANMEEIMKIAREYGLKVIEDSAQAHGAELNGKRPGEYGDIATFSFYPGKNLGAFGDAGALVTNNEGLYKKVKMLANHGRLEEKYKHRVEGYNSRLDSIQAAVLRVKLNYLEEWTEERIKNAKYYDDFLTDKEVVTPVVRKNARHVYHLYVVRANKRDELRNELSNEDISTGIHYPIPLHLQPAYEYLGYKEGEFPISENVSEEIISLPMWPELSNSDIKEICSYL</sequence>
<dbReference type="CDD" id="cd00616">
    <property type="entry name" value="AHBA_syn"/>
    <property type="match status" value="1"/>
</dbReference>
<reference evidence="6" key="1">
    <citation type="submission" date="2021-01" db="EMBL/GenBank/DDBJ databases">
        <title>Genomic Encyclopedia of Type Strains, Phase IV (KMG-IV): sequencing the most valuable type-strain genomes for metagenomic binning, comparative biology and taxonomic classification.</title>
        <authorList>
            <person name="Goeker M."/>
        </authorList>
    </citation>
    <scope>NUCLEOTIDE SEQUENCE</scope>
    <source>
        <strain evidence="6">DSM 23230</strain>
    </source>
</reference>
<protein>
    <submittedName>
        <fullName evidence="6">dTDP-4-amino-4,6-dideoxygalactose transaminase</fullName>
    </submittedName>
</protein>
<dbReference type="Gene3D" id="3.40.640.10">
    <property type="entry name" value="Type I PLP-dependent aspartate aminotransferase-like (Major domain)"/>
    <property type="match status" value="1"/>
</dbReference>
<dbReference type="InterPro" id="IPR015421">
    <property type="entry name" value="PyrdxlP-dep_Trfase_major"/>
</dbReference>
<feature type="modified residue" description="N6-(pyridoxal phosphate)lysine" evidence="4">
    <location>
        <position position="192"/>
    </location>
</feature>
<dbReference type="GO" id="GO:0008483">
    <property type="term" value="F:transaminase activity"/>
    <property type="evidence" value="ECO:0007669"/>
    <property type="project" value="TreeGrafter"/>
</dbReference>
<dbReference type="PIRSF" id="PIRSF000390">
    <property type="entry name" value="PLP_StrS"/>
    <property type="match status" value="1"/>
</dbReference>
<dbReference type="EMBL" id="JAFBDQ010000008">
    <property type="protein sequence ID" value="MBM7556923.1"/>
    <property type="molecule type" value="Genomic_DNA"/>
</dbReference>
<proteinExistence type="inferred from homology"/>
<keyword evidence="7" id="KW-1185">Reference proteome</keyword>
<organism evidence="6 7">
    <name type="scientific">Halanaerobacter jeridensis</name>
    <dbReference type="NCBI Taxonomy" id="706427"/>
    <lineage>
        <taxon>Bacteria</taxon>
        <taxon>Bacillati</taxon>
        <taxon>Bacillota</taxon>
        <taxon>Clostridia</taxon>
        <taxon>Halanaerobiales</taxon>
        <taxon>Halobacteroidaceae</taxon>
        <taxon>Halanaerobacter</taxon>
    </lineage>
</organism>
<evidence type="ECO:0000256" key="2">
    <source>
        <dbReference type="ARBA" id="ARBA00037999"/>
    </source>
</evidence>
<evidence type="ECO:0000313" key="7">
    <source>
        <dbReference type="Proteomes" id="UP000774000"/>
    </source>
</evidence>
<dbReference type="SUPFAM" id="SSF53383">
    <property type="entry name" value="PLP-dependent transferases"/>
    <property type="match status" value="1"/>
</dbReference>
<gene>
    <name evidence="6" type="ORF">JOC47_001777</name>
</gene>
<comment type="caution">
    <text evidence="6">The sequence shown here is derived from an EMBL/GenBank/DDBJ whole genome shotgun (WGS) entry which is preliminary data.</text>
</comment>
<dbReference type="AlphaFoldDB" id="A0A938XSX5"/>
<dbReference type="GO" id="GO:0000271">
    <property type="term" value="P:polysaccharide biosynthetic process"/>
    <property type="evidence" value="ECO:0007669"/>
    <property type="project" value="TreeGrafter"/>
</dbReference>
<evidence type="ECO:0000313" key="6">
    <source>
        <dbReference type="EMBL" id="MBM7556923.1"/>
    </source>
</evidence>
<keyword evidence="1 4" id="KW-0663">Pyridoxal phosphate</keyword>
<dbReference type="InterPro" id="IPR000653">
    <property type="entry name" value="DegT/StrS_aminotransferase"/>
</dbReference>
<evidence type="ECO:0000256" key="4">
    <source>
        <dbReference type="PIRSR" id="PIRSR000390-2"/>
    </source>
</evidence>
<dbReference type="PANTHER" id="PTHR30244">
    <property type="entry name" value="TRANSAMINASE"/>
    <property type="match status" value="1"/>
</dbReference>
<dbReference type="Pfam" id="PF01041">
    <property type="entry name" value="DegT_DnrJ_EryC1"/>
    <property type="match status" value="1"/>
</dbReference>
<dbReference type="PANTHER" id="PTHR30244:SF36">
    <property type="entry name" value="3-OXO-GLUCOSE-6-PHOSPHATE:GLUTAMATE AMINOTRANSFERASE"/>
    <property type="match status" value="1"/>
</dbReference>
<dbReference type="InterPro" id="IPR015422">
    <property type="entry name" value="PyrdxlP-dep_Trfase_small"/>
</dbReference>
<name>A0A938XSX5_9FIRM</name>
<accession>A0A938XSX5</accession>
<evidence type="ECO:0000256" key="3">
    <source>
        <dbReference type="PIRSR" id="PIRSR000390-1"/>
    </source>
</evidence>
<evidence type="ECO:0000256" key="5">
    <source>
        <dbReference type="RuleBase" id="RU004508"/>
    </source>
</evidence>
<dbReference type="Gene3D" id="3.90.1150.10">
    <property type="entry name" value="Aspartate Aminotransferase, domain 1"/>
    <property type="match status" value="1"/>
</dbReference>
<feature type="active site" description="Proton acceptor" evidence="3">
    <location>
        <position position="192"/>
    </location>
</feature>
<comment type="similarity">
    <text evidence="2 5">Belongs to the DegT/DnrJ/EryC1 family.</text>
</comment>
<dbReference type="GO" id="GO:0030170">
    <property type="term" value="F:pyridoxal phosphate binding"/>
    <property type="evidence" value="ECO:0007669"/>
    <property type="project" value="TreeGrafter"/>
</dbReference>
<dbReference type="InterPro" id="IPR015424">
    <property type="entry name" value="PyrdxlP-dep_Trfase"/>
</dbReference>
<dbReference type="Proteomes" id="UP000774000">
    <property type="component" value="Unassembled WGS sequence"/>
</dbReference>